<dbReference type="EMBL" id="BEGY01000079">
    <property type="protein sequence ID" value="GAX82365.1"/>
    <property type="molecule type" value="Genomic_DNA"/>
</dbReference>
<dbReference type="AlphaFoldDB" id="A0A250XH07"/>
<organism evidence="1 2">
    <name type="scientific">Chlamydomonas eustigma</name>
    <dbReference type="NCBI Taxonomy" id="1157962"/>
    <lineage>
        <taxon>Eukaryota</taxon>
        <taxon>Viridiplantae</taxon>
        <taxon>Chlorophyta</taxon>
        <taxon>core chlorophytes</taxon>
        <taxon>Chlorophyceae</taxon>
        <taxon>CS clade</taxon>
        <taxon>Chlamydomonadales</taxon>
        <taxon>Chlamydomonadaceae</taxon>
        <taxon>Chlamydomonas</taxon>
    </lineage>
</organism>
<name>A0A250XH07_9CHLO</name>
<sequence>MFHLIDVAQDVSATPTSPAAGAMNYEALENATNTSQIEAAGGYGDRSLLAAGGTGGQLPQDKKLKLAFSELQNCPDSAQMNSQVLHAVKGTDSSSSEPAAYTAADIAFKNKNRGLAVSEYSEQLVATHPDVVGISSSAANKLNEGVPSALSESCVLCCRYRHNVKIQLDLSRCLDGKEREHMVHKQVSTCVFLLEDDEAGVPLRDCDVVKALEEKKLLLGHEIGSSATSDTSSGGTPHQSSLSMNTFHQSSMAVSILEVVDVLGAPVLLWDSKDELRIYDQA</sequence>
<reference evidence="1 2" key="1">
    <citation type="submission" date="2017-08" db="EMBL/GenBank/DDBJ databases">
        <title>Acidophilic green algal genome provides insights into adaptation to an acidic environment.</title>
        <authorList>
            <person name="Hirooka S."/>
            <person name="Hirose Y."/>
            <person name="Kanesaki Y."/>
            <person name="Higuchi S."/>
            <person name="Fujiwara T."/>
            <person name="Onuma R."/>
            <person name="Era A."/>
            <person name="Ohbayashi R."/>
            <person name="Uzuka A."/>
            <person name="Nozaki H."/>
            <person name="Yoshikawa H."/>
            <person name="Miyagishima S.Y."/>
        </authorList>
    </citation>
    <scope>NUCLEOTIDE SEQUENCE [LARGE SCALE GENOMIC DNA]</scope>
    <source>
        <strain evidence="1 2">NIES-2499</strain>
    </source>
</reference>
<comment type="caution">
    <text evidence="1">The sequence shown here is derived from an EMBL/GenBank/DDBJ whole genome shotgun (WGS) entry which is preliminary data.</text>
</comment>
<protein>
    <submittedName>
        <fullName evidence="1">Uncharacterized protein</fullName>
    </submittedName>
</protein>
<accession>A0A250XH07</accession>
<dbReference type="Proteomes" id="UP000232323">
    <property type="component" value="Unassembled WGS sequence"/>
</dbReference>
<evidence type="ECO:0000313" key="1">
    <source>
        <dbReference type="EMBL" id="GAX82365.1"/>
    </source>
</evidence>
<proteinExistence type="predicted"/>
<gene>
    <name evidence="1" type="ORF">CEUSTIGMA_g9794.t1</name>
</gene>
<keyword evidence="2" id="KW-1185">Reference proteome</keyword>
<evidence type="ECO:0000313" key="2">
    <source>
        <dbReference type="Proteomes" id="UP000232323"/>
    </source>
</evidence>